<comment type="caution">
    <text evidence="4">The sequence shown here is derived from an EMBL/GenBank/DDBJ whole genome shotgun (WGS) entry which is preliminary data.</text>
</comment>
<name>A0A0D1CJU2_9RHOB</name>
<dbReference type="InterPro" id="IPR050832">
    <property type="entry name" value="Bact_Acetyltransf"/>
</dbReference>
<dbReference type="PROSITE" id="PS51186">
    <property type="entry name" value="GNAT"/>
    <property type="match status" value="1"/>
</dbReference>
<evidence type="ECO:0000313" key="5">
    <source>
        <dbReference type="Proteomes" id="UP000032232"/>
    </source>
</evidence>
<dbReference type="Proteomes" id="UP000032232">
    <property type="component" value="Unassembled WGS sequence"/>
</dbReference>
<proteinExistence type="predicted"/>
<dbReference type="Pfam" id="PF13673">
    <property type="entry name" value="Acetyltransf_10"/>
    <property type="match status" value="1"/>
</dbReference>
<keyword evidence="2 4" id="KW-0012">Acyltransferase</keyword>
<keyword evidence="5" id="KW-1185">Reference proteome</keyword>
<evidence type="ECO:0000256" key="1">
    <source>
        <dbReference type="ARBA" id="ARBA00022679"/>
    </source>
</evidence>
<dbReference type="STRING" id="935700.jaqu_33320"/>
<gene>
    <name evidence="4" type="primary">yjcF</name>
    <name evidence="4" type="ORF">jaqu_33320</name>
</gene>
<evidence type="ECO:0000313" key="4">
    <source>
        <dbReference type="EMBL" id="KIT15007.1"/>
    </source>
</evidence>
<dbReference type="InterPro" id="IPR016181">
    <property type="entry name" value="Acyl_CoA_acyltransferase"/>
</dbReference>
<protein>
    <submittedName>
        <fullName evidence="4">YjcF protein</fullName>
        <ecNumber evidence="4">2.3.1.-</ecNumber>
    </submittedName>
</protein>
<dbReference type="InterPro" id="IPR000182">
    <property type="entry name" value="GNAT_dom"/>
</dbReference>
<dbReference type="AlphaFoldDB" id="A0A0D1CJU2"/>
<dbReference type="GO" id="GO:0016747">
    <property type="term" value="F:acyltransferase activity, transferring groups other than amino-acyl groups"/>
    <property type="evidence" value="ECO:0007669"/>
    <property type="project" value="InterPro"/>
</dbReference>
<dbReference type="OrthoDB" id="9796171at2"/>
<evidence type="ECO:0000256" key="2">
    <source>
        <dbReference type="ARBA" id="ARBA00023315"/>
    </source>
</evidence>
<dbReference type="CDD" id="cd04301">
    <property type="entry name" value="NAT_SF"/>
    <property type="match status" value="1"/>
</dbReference>
<dbReference type="PANTHER" id="PTHR43877">
    <property type="entry name" value="AMINOALKYLPHOSPHONATE N-ACETYLTRANSFERASE-RELATED-RELATED"/>
    <property type="match status" value="1"/>
</dbReference>
<evidence type="ECO:0000259" key="3">
    <source>
        <dbReference type="PROSITE" id="PS51186"/>
    </source>
</evidence>
<keyword evidence="1 4" id="KW-0808">Transferase</keyword>
<dbReference type="SUPFAM" id="SSF55729">
    <property type="entry name" value="Acyl-CoA N-acyltransferases (Nat)"/>
    <property type="match status" value="1"/>
</dbReference>
<dbReference type="EMBL" id="JYFE01000060">
    <property type="protein sequence ID" value="KIT15007.1"/>
    <property type="molecule type" value="Genomic_DNA"/>
</dbReference>
<organism evidence="4 5">
    <name type="scientific">Jannaschia aquimarina</name>
    <dbReference type="NCBI Taxonomy" id="935700"/>
    <lineage>
        <taxon>Bacteria</taxon>
        <taxon>Pseudomonadati</taxon>
        <taxon>Pseudomonadota</taxon>
        <taxon>Alphaproteobacteria</taxon>
        <taxon>Rhodobacterales</taxon>
        <taxon>Roseobacteraceae</taxon>
        <taxon>Jannaschia</taxon>
    </lineage>
</organism>
<reference evidence="4 5" key="1">
    <citation type="submission" date="2015-02" db="EMBL/GenBank/DDBJ databases">
        <title>Genome Sequence of Jannaschia aquimarina DSM28248, a member of the Roseobacter clade.</title>
        <authorList>
            <person name="Voget S."/>
            <person name="Daniel R."/>
        </authorList>
    </citation>
    <scope>NUCLEOTIDE SEQUENCE [LARGE SCALE GENOMIC DNA]</scope>
    <source>
        <strain evidence="4 5">GSW-M26</strain>
    </source>
</reference>
<dbReference type="PATRIC" id="fig|935700.4.peg.3438"/>
<accession>A0A0D1CJU2</accession>
<feature type="domain" description="N-acetyltransferase" evidence="3">
    <location>
        <begin position="1"/>
        <end position="137"/>
    </location>
</feature>
<sequence>MIARHDELPPEAVAIRRAVFIEEQGIPEPLELDGTDPGFTHWVLHENDHPVATLRSKVTDGEVKIGRVATLARARGRGHAKRLIEAAMEAARRDGATRAYLSAQETVIPWYESLGFTAEGPPYDDAGIPHRDMRKGL</sequence>
<dbReference type="RefSeq" id="WP_043920085.1">
    <property type="nucleotide sequence ID" value="NZ_FZPF01000001.1"/>
</dbReference>
<dbReference type="Gene3D" id="3.40.630.30">
    <property type="match status" value="1"/>
</dbReference>
<dbReference type="EC" id="2.3.1.-" evidence="4"/>